<keyword evidence="9" id="KW-1185">Reference proteome</keyword>
<dbReference type="SMART" id="SM00355">
    <property type="entry name" value="ZnF_C2H2"/>
    <property type="match status" value="3"/>
</dbReference>
<name>A0A8H6Y1P4_9AGAR</name>
<dbReference type="Gene3D" id="3.30.160.60">
    <property type="entry name" value="Classic Zinc Finger"/>
    <property type="match status" value="1"/>
</dbReference>
<proteinExistence type="predicted"/>
<dbReference type="PANTHER" id="PTHR19818:SF159">
    <property type="entry name" value="C2H2-TYPE DOMAIN-CONTAINING PROTEIN"/>
    <property type="match status" value="1"/>
</dbReference>
<dbReference type="GO" id="GO:0045944">
    <property type="term" value="P:positive regulation of transcription by RNA polymerase II"/>
    <property type="evidence" value="ECO:0007669"/>
    <property type="project" value="UniProtKB-ARBA"/>
</dbReference>
<gene>
    <name evidence="8" type="ORF">MSAN_01618100</name>
</gene>
<dbReference type="PROSITE" id="PS50157">
    <property type="entry name" value="ZINC_FINGER_C2H2_2"/>
    <property type="match status" value="1"/>
</dbReference>
<feature type="compositionally biased region" description="Low complexity" evidence="6">
    <location>
        <begin position="155"/>
        <end position="180"/>
    </location>
</feature>
<evidence type="ECO:0000256" key="5">
    <source>
        <dbReference type="PROSITE-ProRule" id="PRU00042"/>
    </source>
</evidence>
<dbReference type="SUPFAM" id="SSF57667">
    <property type="entry name" value="beta-beta-alpha zinc fingers"/>
    <property type="match status" value="1"/>
</dbReference>
<dbReference type="InterPro" id="IPR013087">
    <property type="entry name" value="Znf_C2H2_type"/>
</dbReference>
<feature type="region of interest" description="Disordered" evidence="6">
    <location>
        <begin position="1"/>
        <end position="29"/>
    </location>
</feature>
<keyword evidence="3 5" id="KW-0863">Zinc-finger</keyword>
<comment type="caution">
    <text evidence="8">The sequence shown here is derived from an EMBL/GenBank/DDBJ whole genome shotgun (WGS) entry which is preliminary data.</text>
</comment>
<evidence type="ECO:0000259" key="7">
    <source>
        <dbReference type="PROSITE" id="PS50157"/>
    </source>
</evidence>
<sequence>MPRVPTTPTTSRPPKPAEGGKVPPNPPLSLLCPKNGCPWSFRTKTDLRRHLPRHMSPEDREKRMHRCPDPGCSHKSLQKSNVDTHYRSKHSGLKPLACKDCEFRASDPSTFHRHMRSMHAYVSGTAPRRTKASGASGASAIRIPEPQSSLPVPPASNSSFGSWSGPSSSSSPSSSTYSDFPPTPPLPVASTSSRPEEVFVYNTPFAVTGLYANPAAYTGSTSSAAPTSSPLVNQFPCLPASHGTISSAEWQAAFEAAALLPCDAQDFCIDATAAGVEYPSTQYPAEGINSLLDGMGARWDADTAVAAAYEQQYEQACMVVPPPMYEQQPVSAPYSMAFGFQQNMGLRMPIPFVGEWVGEFC</sequence>
<evidence type="ECO:0000256" key="3">
    <source>
        <dbReference type="ARBA" id="ARBA00022771"/>
    </source>
</evidence>
<dbReference type="PANTHER" id="PTHR19818">
    <property type="entry name" value="ZINC FINGER PROTEIN ZIC AND GLI"/>
    <property type="match status" value="1"/>
</dbReference>
<evidence type="ECO:0000313" key="9">
    <source>
        <dbReference type="Proteomes" id="UP000623467"/>
    </source>
</evidence>
<evidence type="ECO:0000256" key="2">
    <source>
        <dbReference type="ARBA" id="ARBA00022737"/>
    </source>
</evidence>
<dbReference type="Proteomes" id="UP000623467">
    <property type="component" value="Unassembled WGS sequence"/>
</dbReference>
<dbReference type="GO" id="GO:0008270">
    <property type="term" value="F:zinc ion binding"/>
    <property type="evidence" value="ECO:0007669"/>
    <property type="project" value="UniProtKB-KW"/>
</dbReference>
<keyword evidence="2" id="KW-0677">Repeat</keyword>
<dbReference type="PROSITE" id="PS00028">
    <property type="entry name" value="ZINC_FINGER_C2H2_1"/>
    <property type="match status" value="1"/>
</dbReference>
<dbReference type="GO" id="GO:0000981">
    <property type="term" value="F:DNA-binding transcription factor activity, RNA polymerase II-specific"/>
    <property type="evidence" value="ECO:0007669"/>
    <property type="project" value="TreeGrafter"/>
</dbReference>
<feature type="compositionally biased region" description="Low complexity" evidence="6">
    <location>
        <begin position="1"/>
        <end position="10"/>
    </location>
</feature>
<evidence type="ECO:0000256" key="6">
    <source>
        <dbReference type="SAM" id="MobiDB-lite"/>
    </source>
</evidence>
<dbReference type="InterPro" id="IPR050329">
    <property type="entry name" value="GLI_C2H2-zinc-finger"/>
</dbReference>
<dbReference type="AlphaFoldDB" id="A0A8H6Y1P4"/>
<dbReference type="EMBL" id="JACAZH010000014">
    <property type="protein sequence ID" value="KAF7350581.1"/>
    <property type="molecule type" value="Genomic_DNA"/>
</dbReference>
<organism evidence="8 9">
    <name type="scientific">Mycena sanguinolenta</name>
    <dbReference type="NCBI Taxonomy" id="230812"/>
    <lineage>
        <taxon>Eukaryota</taxon>
        <taxon>Fungi</taxon>
        <taxon>Dikarya</taxon>
        <taxon>Basidiomycota</taxon>
        <taxon>Agaricomycotina</taxon>
        <taxon>Agaricomycetes</taxon>
        <taxon>Agaricomycetidae</taxon>
        <taxon>Agaricales</taxon>
        <taxon>Marasmiineae</taxon>
        <taxon>Mycenaceae</taxon>
        <taxon>Mycena</taxon>
    </lineage>
</organism>
<evidence type="ECO:0000256" key="4">
    <source>
        <dbReference type="ARBA" id="ARBA00022833"/>
    </source>
</evidence>
<accession>A0A8H6Y1P4</accession>
<protein>
    <submittedName>
        <fullName evidence="8">C2h2 finger domain</fullName>
    </submittedName>
</protein>
<keyword evidence="4" id="KW-0862">Zinc</keyword>
<dbReference type="GO" id="GO:0005634">
    <property type="term" value="C:nucleus"/>
    <property type="evidence" value="ECO:0007669"/>
    <property type="project" value="UniProtKB-ARBA"/>
</dbReference>
<evidence type="ECO:0000256" key="1">
    <source>
        <dbReference type="ARBA" id="ARBA00022723"/>
    </source>
</evidence>
<feature type="compositionally biased region" description="Basic and acidic residues" evidence="6">
    <location>
        <begin position="53"/>
        <end position="68"/>
    </location>
</feature>
<feature type="domain" description="C2H2-type" evidence="7">
    <location>
        <begin position="65"/>
        <end position="95"/>
    </location>
</feature>
<feature type="region of interest" description="Disordered" evidence="6">
    <location>
        <begin position="122"/>
        <end position="193"/>
    </location>
</feature>
<reference evidence="8" key="1">
    <citation type="submission" date="2020-05" db="EMBL/GenBank/DDBJ databases">
        <title>Mycena genomes resolve the evolution of fungal bioluminescence.</title>
        <authorList>
            <person name="Tsai I.J."/>
        </authorList>
    </citation>
    <scope>NUCLEOTIDE SEQUENCE</scope>
    <source>
        <strain evidence="8">160909Yilan</strain>
    </source>
</reference>
<feature type="region of interest" description="Disordered" evidence="6">
    <location>
        <begin position="53"/>
        <end position="81"/>
    </location>
</feature>
<dbReference type="OrthoDB" id="654211at2759"/>
<dbReference type="GO" id="GO:0000978">
    <property type="term" value="F:RNA polymerase II cis-regulatory region sequence-specific DNA binding"/>
    <property type="evidence" value="ECO:0007669"/>
    <property type="project" value="TreeGrafter"/>
</dbReference>
<keyword evidence="1" id="KW-0479">Metal-binding</keyword>
<evidence type="ECO:0000313" key="8">
    <source>
        <dbReference type="EMBL" id="KAF7350581.1"/>
    </source>
</evidence>
<dbReference type="InterPro" id="IPR036236">
    <property type="entry name" value="Znf_C2H2_sf"/>
</dbReference>